<accession>A0AAI9SZV3</accession>
<dbReference type="Proteomes" id="UP001202479">
    <property type="component" value="Unassembled WGS sequence"/>
</dbReference>
<protein>
    <recommendedName>
        <fullName evidence="4">Secreted protein</fullName>
    </recommendedName>
</protein>
<proteinExistence type="predicted"/>
<evidence type="ECO:0000256" key="1">
    <source>
        <dbReference type="SAM" id="SignalP"/>
    </source>
</evidence>
<keyword evidence="1" id="KW-0732">Signal</keyword>
<reference evidence="2" key="1">
    <citation type="journal article" date="2022" name="DNA Res.">
        <title>Genome analysis of five recently described species of the CUG-Ser clade uncovers Candida theae as a new hybrid lineage with pathogenic potential in the Candida parapsilosis species complex.</title>
        <authorList>
            <person name="Mixao V."/>
            <person name="Del Olmo V."/>
            <person name="Hegedusova E."/>
            <person name="Saus E."/>
            <person name="Pryszcz L."/>
            <person name="Cillingova A."/>
            <person name="Nosek J."/>
            <person name="Gabaldon T."/>
        </authorList>
    </citation>
    <scope>NUCLEOTIDE SEQUENCE</scope>
    <source>
        <strain evidence="2">CBS 10844</strain>
    </source>
</reference>
<name>A0AAI9SZV3_9ASCO</name>
<comment type="caution">
    <text evidence="2">The sequence shown here is derived from an EMBL/GenBank/DDBJ whole genome shotgun (WGS) entry which is preliminary data.</text>
</comment>
<gene>
    <name evidence="2" type="ORF">KGF56_001447</name>
</gene>
<dbReference type="RefSeq" id="XP_049181585.1">
    <property type="nucleotide sequence ID" value="XM_049322571.1"/>
</dbReference>
<keyword evidence="3" id="KW-1185">Reference proteome</keyword>
<evidence type="ECO:0000313" key="3">
    <source>
        <dbReference type="Proteomes" id="UP001202479"/>
    </source>
</evidence>
<sequence length="193" mass="21952">MVSFNTVLSLALAISTTYSFSLLHDDQGYAILPPTEKVLEYLKEVGKTESSNHYEVVNTVHEDGEIIQVNLHSHEMKKTGKYKHNYDNSCYNNRSKRDAVFNKRVIEDLELKHCFNEEYELETSQCGFDFVSYDGATNCTSDSSKYSCILDIMKQQDATKKLKDMDTVPAQVRCYHDLSIAQNDEVYGGACSN</sequence>
<dbReference type="EMBL" id="JAHUZD010000027">
    <property type="protein sequence ID" value="KAI3405840.1"/>
    <property type="molecule type" value="Genomic_DNA"/>
</dbReference>
<evidence type="ECO:0008006" key="4">
    <source>
        <dbReference type="Google" id="ProtNLM"/>
    </source>
</evidence>
<organism evidence="2 3">
    <name type="scientific">Candida oxycetoniae</name>
    <dbReference type="NCBI Taxonomy" id="497107"/>
    <lineage>
        <taxon>Eukaryota</taxon>
        <taxon>Fungi</taxon>
        <taxon>Dikarya</taxon>
        <taxon>Ascomycota</taxon>
        <taxon>Saccharomycotina</taxon>
        <taxon>Pichiomycetes</taxon>
        <taxon>Debaryomycetaceae</taxon>
        <taxon>Candida/Lodderomyces clade</taxon>
        <taxon>Candida</taxon>
    </lineage>
</organism>
<feature type="chain" id="PRO_5042526504" description="Secreted protein" evidence="1">
    <location>
        <begin position="20"/>
        <end position="193"/>
    </location>
</feature>
<dbReference type="GeneID" id="73379064"/>
<dbReference type="AlphaFoldDB" id="A0AAI9SZV3"/>
<feature type="signal peptide" evidence="1">
    <location>
        <begin position="1"/>
        <end position="19"/>
    </location>
</feature>
<evidence type="ECO:0000313" key="2">
    <source>
        <dbReference type="EMBL" id="KAI3405840.1"/>
    </source>
</evidence>